<dbReference type="AlphaFoldDB" id="D8RQD7"/>
<dbReference type="GO" id="GO:0003723">
    <property type="term" value="F:RNA binding"/>
    <property type="evidence" value="ECO:0007669"/>
    <property type="project" value="InterPro"/>
</dbReference>
<evidence type="ECO:0000256" key="1">
    <source>
        <dbReference type="ARBA" id="ARBA00022737"/>
    </source>
</evidence>
<dbReference type="PANTHER" id="PTHR47926:SF533">
    <property type="entry name" value="DYW DOMAIN-CONTAINING PROTEIN"/>
    <property type="match status" value="1"/>
</dbReference>
<evidence type="ECO:0000313" key="3">
    <source>
        <dbReference type="EMBL" id="EFJ25639.1"/>
    </source>
</evidence>
<proteinExistence type="predicted"/>
<evidence type="ECO:0000256" key="2">
    <source>
        <dbReference type="PROSITE-ProRule" id="PRU00708"/>
    </source>
</evidence>
<protein>
    <recommendedName>
        <fullName evidence="5">Pentacotripeptide-repeat region of PRORP domain-containing protein</fullName>
    </recommendedName>
</protein>
<dbReference type="EMBL" id="GL377586">
    <property type="protein sequence ID" value="EFJ25639.1"/>
    <property type="molecule type" value="Genomic_DNA"/>
</dbReference>
<organism evidence="4">
    <name type="scientific">Selaginella moellendorffii</name>
    <name type="common">Spikemoss</name>
    <dbReference type="NCBI Taxonomy" id="88036"/>
    <lineage>
        <taxon>Eukaryota</taxon>
        <taxon>Viridiplantae</taxon>
        <taxon>Streptophyta</taxon>
        <taxon>Embryophyta</taxon>
        <taxon>Tracheophyta</taxon>
        <taxon>Lycopodiopsida</taxon>
        <taxon>Selaginellales</taxon>
        <taxon>Selaginellaceae</taxon>
        <taxon>Selaginella</taxon>
    </lineage>
</organism>
<dbReference type="InParanoid" id="D8RQD7"/>
<evidence type="ECO:0000313" key="4">
    <source>
        <dbReference type="Proteomes" id="UP000001514"/>
    </source>
</evidence>
<reference evidence="3 4" key="1">
    <citation type="journal article" date="2011" name="Science">
        <title>The Selaginella genome identifies genetic changes associated with the evolution of vascular plants.</title>
        <authorList>
            <person name="Banks J.A."/>
            <person name="Nishiyama T."/>
            <person name="Hasebe M."/>
            <person name="Bowman J.L."/>
            <person name="Gribskov M."/>
            <person name="dePamphilis C."/>
            <person name="Albert V.A."/>
            <person name="Aono N."/>
            <person name="Aoyama T."/>
            <person name="Ambrose B.A."/>
            <person name="Ashton N.W."/>
            <person name="Axtell M.J."/>
            <person name="Barker E."/>
            <person name="Barker M.S."/>
            <person name="Bennetzen J.L."/>
            <person name="Bonawitz N.D."/>
            <person name="Chapple C."/>
            <person name="Cheng C."/>
            <person name="Correa L.G."/>
            <person name="Dacre M."/>
            <person name="DeBarry J."/>
            <person name="Dreyer I."/>
            <person name="Elias M."/>
            <person name="Engstrom E.M."/>
            <person name="Estelle M."/>
            <person name="Feng L."/>
            <person name="Finet C."/>
            <person name="Floyd S.K."/>
            <person name="Frommer W.B."/>
            <person name="Fujita T."/>
            <person name="Gramzow L."/>
            <person name="Gutensohn M."/>
            <person name="Harholt J."/>
            <person name="Hattori M."/>
            <person name="Heyl A."/>
            <person name="Hirai T."/>
            <person name="Hiwatashi Y."/>
            <person name="Ishikawa M."/>
            <person name="Iwata M."/>
            <person name="Karol K.G."/>
            <person name="Koehler B."/>
            <person name="Kolukisaoglu U."/>
            <person name="Kubo M."/>
            <person name="Kurata T."/>
            <person name="Lalonde S."/>
            <person name="Li K."/>
            <person name="Li Y."/>
            <person name="Litt A."/>
            <person name="Lyons E."/>
            <person name="Manning G."/>
            <person name="Maruyama T."/>
            <person name="Michael T.P."/>
            <person name="Mikami K."/>
            <person name="Miyazaki S."/>
            <person name="Morinaga S."/>
            <person name="Murata T."/>
            <person name="Mueller-Roeber B."/>
            <person name="Nelson D.R."/>
            <person name="Obara M."/>
            <person name="Oguri Y."/>
            <person name="Olmstead R.G."/>
            <person name="Onodera N."/>
            <person name="Petersen B.L."/>
            <person name="Pils B."/>
            <person name="Prigge M."/>
            <person name="Rensing S.A."/>
            <person name="Riano-Pachon D.M."/>
            <person name="Roberts A.W."/>
            <person name="Sato Y."/>
            <person name="Scheller H.V."/>
            <person name="Schulz B."/>
            <person name="Schulz C."/>
            <person name="Shakirov E.V."/>
            <person name="Shibagaki N."/>
            <person name="Shinohara N."/>
            <person name="Shippen D.E."/>
            <person name="Soerensen I."/>
            <person name="Sotooka R."/>
            <person name="Sugimoto N."/>
            <person name="Sugita M."/>
            <person name="Sumikawa N."/>
            <person name="Tanurdzic M."/>
            <person name="Theissen G."/>
            <person name="Ulvskov P."/>
            <person name="Wakazuki S."/>
            <person name="Weng J.K."/>
            <person name="Willats W.W."/>
            <person name="Wipf D."/>
            <person name="Wolf P.G."/>
            <person name="Yang L."/>
            <person name="Zimmer A.D."/>
            <person name="Zhu Q."/>
            <person name="Mitros T."/>
            <person name="Hellsten U."/>
            <person name="Loque D."/>
            <person name="Otillar R."/>
            <person name="Salamov A."/>
            <person name="Schmutz J."/>
            <person name="Shapiro H."/>
            <person name="Lindquist E."/>
            <person name="Lucas S."/>
            <person name="Rokhsar D."/>
            <person name="Grigoriev I.V."/>
        </authorList>
    </citation>
    <scope>NUCLEOTIDE SEQUENCE [LARGE SCALE GENOMIC DNA]</scope>
</reference>
<dbReference type="FunFam" id="1.25.40.10:FF:000158">
    <property type="entry name" value="pentatricopeptide repeat-containing protein At2g33680"/>
    <property type="match status" value="1"/>
</dbReference>
<name>D8RQD7_SELML</name>
<feature type="repeat" description="PPR" evidence="2">
    <location>
        <begin position="167"/>
        <end position="197"/>
    </location>
</feature>
<dbReference type="InterPro" id="IPR011990">
    <property type="entry name" value="TPR-like_helical_dom_sf"/>
</dbReference>
<feature type="repeat" description="PPR" evidence="2">
    <location>
        <begin position="198"/>
        <end position="228"/>
    </location>
</feature>
<dbReference type="NCBIfam" id="TIGR00756">
    <property type="entry name" value="PPR"/>
    <property type="match status" value="6"/>
</dbReference>
<feature type="repeat" description="PPR" evidence="2">
    <location>
        <begin position="5"/>
        <end position="39"/>
    </location>
</feature>
<gene>
    <name evidence="3" type="ORF">SELMODRAFT_98793</name>
</gene>
<dbReference type="eggNOG" id="KOG4197">
    <property type="taxonomic scope" value="Eukaryota"/>
</dbReference>
<feature type="repeat" description="PPR" evidence="2">
    <location>
        <begin position="229"/>
        <end position="263"/>
    </location>
</feature>
<sequence length="389" mass="43243">MPGWDVVAYNGVIACYGVNGHIEAAMSVFDSMPERSVLSWNAAMAAFSQLGKQSLGSVRDLFHAAPEKTIVTYNSLLQACAAALEIEHTKNLFDKMPEWDIVSWNILLAAFAENKQLDLVKDCFRRMPESDIVSWYLMLTTLAQSDRVEECKEFFDKMPEWHLGSPDVVSCNAMIAGFVENGHFVQAEMMYGSMSQRDRVTHNTMIALYARNGDMPTARRIFDGMPERDMACWAGVISGYAQAGHPRDAIDLFRAMEMEGLAPNEFLFTDILSACNHTGLVRESWRYFALMAREHAIPPSIQHFCLMIDALGRSGRLDEAQDVIQAMPFFPDGVALNTYLGSCKIHHDSQGAASIARQAIIGGRLAGKNVEETIAAPHVLLSNIYMAIK</sequence>
<keyword evidence="4" id="KW-1185">Reference proteome</keyword>
<dbReference type="Gene3D" id="1.25.40.10">
    <property type="entry name" value="Tetratricopeptide repeat domain"/>
    <property type="match status" value="3"/>
</dbReference>
<dbReference type="HOGENOM" id="CLU_002706_0_0_1"/>
<dbReference type="PROSITE" id="PS51375">
    <property type="entry name" value="PPR"/>
    <property type="match status" value="5"/>
</dbReference>
<dbReference type="GO" id="GO:0009451">
    <property type="term" value="P:RNA modification"/>
    <property type="evidence" value="ECO:0007669"/>
    <property type="project" value="InterPro"/>
</dbReference>
<evidence type="ECO:0008006" key="5">
    <source>
        <dbReference type="Google" id="ProtNLM"/>
    </source>
</evidence>
<dbReference type="GO" id="GO:0048731">
    <property type="term" value="P:system development"/>
    <property type="evidence" value="ECO:0007669"/>
    <property type="project" value="UniProtKB-ARBA"/>
</dbReference>
<dbReference type="PANTHER" id="PTHR47926">
    <property type="entry name" value="PENTATRICOPEPTIDE REPEAT-CONTAINING PROTEIN"/>
    <property type="match status" value="1"/>
</dbReference>
<dbReference type="Proteomes" id="UP000001514">
    <property type="component" value="Unassembled WGS sequence"/>
</dbReference>
<dbReference type="Gramene" id="EFJ25639">
    <property type="protein sequence ID" value="EFJ25639"/>
    <property type="gene ID" value="SELMODRAFT_98793"/>
</dbReference>
<dbReference type="InterPro" id="IPR002885">
    <property type="entry name" value="PPR_rpt"/>
</dbReference>
<dbReference type="InterPro" id="IPR046960">
    <property type="entry name" value="PPR_At4g14850-like_plant"/>
</dbReference>
<dbReference type="Pfam" id="PF01535">
    <property type="entry name" value="PPR"/>
    <property type="match status" value="8"/>
</dbReference>
<accession>D8RQD7</accession>
<dbReference type="KEGG" id="smo:SELMODRAFT_98793"/>
<feature type="repeat" description="PPR" evidence="2">
    <location>
        <begin position="100"/>
        <end position="134"/>
    </location>
</feature>
<keyword evidence="1" id="KW-0677">Repeat</keyword>